<evidence type="ECO:0000313" key="2">
    <source>
        <dbReference type="Proteomes" id="UP000077202"/>
    </source>
</evidence>
<keyword evidence="2" id="KW-1185">Reference proteome</keyword>
<accession>A0A176WC23</accession>
<protein>
    <submittedName>
        <fullName evidence="1">Uncharacterized protein</fullName>
    </submittedName>
</protein>
<proteinExistence type="predicted"/>
<gene>
    <name evidence="1" type="ORF">AXG93_3902s1010</name>
</gene>
<dbReference type="Proteomes" id="UP000077202">
    <property type="component" value="Unassembled WGS sequence"/>
</dbReference>
<evidence type="ECO:0000313" key="1">
    <source>
        <dbReference type="EMBL" id="OAE30484.1"/>
    </source>
</evidence>
<sequence>MEVVKKQSSDLRWFEFGGFKSYGDQMNCFEFSRGEPAEAWIMFQTVPWPREAWVGYLQVSQLKHGSCFRRCHGHGKHGSVISRRHSHDAVSYARDAESAFSGAQIVLGSKTSRIGHSAARRSEQSTDRQTSSFRKPFVAYCTGLDYSVGCQALVPTRDEMDLAPQTPTVMSEA</sequence>
<reference evidence="1" key="1">
    <citation type="submission" date="2016-03" db="EMBL/GenBank/DDBJ databases">
        <title>Mechanisms controlling the formation of the plant cell surface in tip-growing cells are functionally conserved among land plants.</title>
        <authorList>
            <person name="Honkanen S."/>
            <person name="Jones V.A."/>
            <person name="Morieri G."/>
            <person name="Champion C."/>
            <person name="Hetherington A.J."/>
            <person name="Kelly S."/>
            <person name="Saint-Marcoux D."/>
            <person name="Proust H."/>
            <person name="Prescott H."/>
            <person name="Dolan L."/>
        </authorList>
    </citation>
    <scope>NUCLEOTIDE SEQUENCE [LARGE SCALE GENOMIC DNA]</scope>
    <source>
        <tissue evidence="1">Whole gametophyte</tissue>
    </source>
</reference>
<organism evidence="1 2">
    <name type="scientific">Marchantia polymorpha subsp. ruderalis</name>
    <dbReference type="NCBI Taxonomy" id="1480154"/>
    <lineage>
        <taxon>Eukaryota</taxon>
        <taxon>Viridiplantae</taxon>
        <taxon>Streptophyta</taxon>
        <taxon>Embryophyta</taxon>
        <taxon>Marchantiophyta</taxon>
        <taxon>Marchantiopsida</taxon>
        <taxon>Marchantiidae</taxon>
        <taxon>Marchantiales</taxon>
        <taxon>Marchantiaceae</taxon>
        <taxon>Marchantia</taxon>
    </lineage>
</organism>
<comment type="caution">
    <text evidence="1">The sequence shown here is derived from an EMBL/GenBank/DDBJ whole genome shotgun (WGS) entry which is preliminary data.</text>
</comment>
<dbReference type="EMBL" id="LVLJ01001320">
    <property type="protein sequence ID" value="OAE30484.1"/>
    <property type="molecule type" value="Genomic_DNA"/>
</dbReference>
<name>A0A176WC23_MARPO</name>
<dbReference type="AlphaFoldDB" id="A0A176WC23"/>